<sequence>MSTSFNNLRIGKRFELVNFGETFHFEVMEIMDNGDCKLKDTYTLEFYSLFDLISLGKGPDFHITEF</sequence>
<dbReference type="EMBL" id="MDGQ01000003">
    <property type="protein sequence ID" value="OEK07082.1"/>
    <property type="molecule type" value="Genomic_DNA"/>
</dbReference>
<dbReference type="AlphaFoldDB" id="A0A1E5T6S7"/>
<protein>
    <submittedName>
        <fullName evidence="1">Uncharacterized protein</fullName>
    </submittedName>
</protein>
<comment type="caution">
    <text evidence="1">The sequence shown here is derived from an EMBL/GenBank/DDBJ whole genome shotgun (WGS) entry which is preliminary data.</text>
</comment>
<accession>A0A1E5T6S7</accession>
<dbReference type="OrthoDB" id="853687at2"/>
<proteinExistence type="predicted"/>
<dbReference type="RefSeq" id="WP_069834394.1">
    <property type="nucleotide sequence ID" value="NZ_MDGQ01000003.1"/>
</dbReference>
<reference evidence="1 2" key="1">
    <citation type="submission" date="2016-08" db="EMBL/GenBank/DDBJ databases">
        <title>Draft genome of Fabibacter sp. strain SK-8.</title>
        <authorList>
            <person name="Wong S.-K."/>
            <person name="Hamasaki K."/>
            <person name="Yoshizawa S."/>
        </authorList>
    </citation>
    <scope>NUCLEOTIDE SEQUENCE [LARGE SCALE GENOMIC DNA]</scope>
    <source>
        <strain evidence="1 2">SK-8</strain>
    </source>
</reference>
<organism evidence="1 2">
    <name type="scientific">Roseivirga misakiensis</name>
    <dbReference type="NCBI Taxonomy" id="1563681"/>
    <lineage>
        <taxon>Bacteria</taxon>
        <taxon>Pseudomonadati</taxon>
        <taxon>Bacteroidota</taxon>
        <taxon>Cytophagia</taxon>
        <taxon>Cytophagales</taxon>
        <taxon>Roseivirgaceae</taxon>
        <taxon>Roseivirga</taxon>
    </lineage>
</organism>
<gene>
    <name evidence="1" type="ORF">BFP71_05335</name>
</gene>
<dbReference type="Proteomes" id="UP000095552">
    <property type="component" value="Unassembled WGS sequence"/>
</dbReference>
<evidence type="ECO:0000313" key="1">
    <source>
        <dbReference type="EMBL" id="OEK07082.1"/>
    </source>
</evidence>
<dbReference type="STRING" id="1563681.BFP71_05335"/>
<evidence type="ECO:0000313" key="2">
    <source>
        <dbReference type="Proteomes" id="UP000095552"/>
    </source>
</evidence>
<name>A0A1E5T6S7_9BACT</name>
<keyword evidence="2" id="KW-1185">Reference proteome</keyword>